<keyword evidence="6" id="KW-1185">Reference proteome</keyword>
<dbReference type="InterPro" id="IPR037143">
    <property type="entry name" value="4-PPantetheinyl_Trfase_dom_sf"/>
</dbReference>
<evidence type="ECO:0000256" key="2">
    <source>
        <dbReference type="ARBA" id="ARBA00022679"/>
    </source>
</evidence>
<dbReference type="GO" id="GO:0016740">
    <property type="term" value="F:transferase activity"/>
    <property type="evidence" value="ECO:0007669"/>
    <property type="project" value="UniProtKB-KW"/>
</dbReference>
<keyword evidence="2 5" id="KW-0808">Transferase</keyword>
<dbReference type="Proteomes" id="UP000704467">
    <property type="component" value="Unassembled WGS sequence"/>
</dbReference>
<comment type="similarity">
    <text evidence="1">Belongs to the P-Pant transferase superfamily. Gsp/Sfp/HetI/AcpT family.</text>
</comment>
<dbReference type="InterPro" id="IPR008278">
    <property type="entry name" value="4-PPantetheinyl_Trfase_dom"/>
</dbReference>
<dbReference type="PANTHER" id="PTHR12215">
    <property type="entry name" value="PHOSPHOPANTETHEINE TRANSFERASE"/>
    <property type="match status" value="1"/>
</dbReference>
<dbReference type="Pfam" id="PF22624">
    <property type="entry name" value="AASDHPPT_N"/>
    <property type="match status" value="1"/>
</dbReference>
<organism evidence="5 6">
    <name type="scientific">Brucella haematophila</name>
    <dbReference type="NCBI Taxonomy" id="419474"/>
    <lineage>
        <taxon>Bacteria</taxon>
        <taxon>Pseudomonadati</taxon>
        <taxon>Pseudomonadota</taxon>
        <taxon>Alphaproteobacteria</taxon>
        <taxon>Hyphomicrobiales</taxon>
        <taxon>Brucellaceae</taxon>
        <taxon>Brucella/Ochrobactrum group</taxon>
        <taxon>Brucella</taxon>
    </lineage>
</organism>
<comment type="caution">
    <text evidence="5">The sequence shown here is derived from an EMBL/GenBank/DDBJ whole genome shotgun (WGS) entry which is preliminary data.</text>
</comment>
<dbReference type="Pfam" id="PF01648">
    <property type="entry name" value="ACPS"/>
    <property type="match status" value="1"/>
</dbReference>
<feature type="domain" description="4'-phosphopantetheinyl transferase N-terminal" evidence="4">
    <location>
        <begin position="3"/>
        <end position="76"/>
    </location>
</feature>
<gene>
    <name evidence="5" type="ORF">HED55_24245</name>
</gene>
<dbReference type="InterPro" id="IPR050559">
    <property type="entry name" value="P-Pant_transferase_sf"/>
</dbReference>
<dbReference type="PANTHER" id="PTHR12215:SF10">
    <property type="entry name" value="L-AMINOADIPATE-SEMIALDEHYDE DEHYDROGENASE-PHOSPHOPANTETHEINYL TRANSFERASE"/>
    <property type="match status" value="1"/>
</dbReference>
<dbReference type="Gene3D" id="3.90.470.20">
    <property type="entry name" value="4'-phosphopantetheinyl transferase domain"/>
    <property type="match status" value="2"/>
</dbReference>
<protein>
    <submittedName>
        <fullName evidence="5">4'-phosphopantetheinyl transferase superfamily protein</fullName>
    </submittedName>
</protein>
<evidence type="ECO:0000259" key="4">
    <source>
        <dbReference type="Pfam" id="PF22624"/>
    </source>
</evidence>
<evidence type="ECO:0000256" key="1">
    <source>
        <dbReference type="ARBA" id="ARBA00010990"/>
    </source>
</evidence>
<feature type="domain" description="4'-phosphopantetheinyl transferase" evidence="3">
    <location>
        <begin position="81"/>
        <end position="156"/>
    </location>
</feature>
<sequence length="210" mass="23407">MSMDERDRAAAFRSAQSRKLFIAGRQLCRSVIARMTGQTASSIHIAINPAGKPYLPDYDIRFSLSHNANCLLLATSRHADIGIDLEAVQNDRRDDLESVASLVLSDVELRAIAQLDGTERHDALLWAWVQKEAALKCWGQGFLVNPTKVRIPLNECESHMTKQTGAARTTIQGGQFSDVYGNRYFWALAQACRNGIDGSRLRWNLSHLPP</sequence>
<evidence type="ECO:0000259" key="3">
    <source>
        <dbReference type="Pfam" id="PF01648"/>
    </source>
</evidence>
<evidence type="ECO:0000313" key="5">
    <source>
        <dbReference type="EMBL" id="NKC05152.1"/>
    </source>
</evidence>
<name>A0ABX1DUB8_9HYPH</name>
<evidence type="ECO:0000313" key="6">
    <source>
        <dbReference type="Proteomes" id="UP000704467"/>
    </source>
</evidence>
<accession>A0ABX1DUB8</accession>
<reference evidence="5 6" key="1">
    <citation type="submission" date="2020-03" db="EMBL/GenBank/DDBJ databases">
        <title>Whole genome sequencing of clinical and environmental type strains of Ochrobactrum.</title>
        <authorList>
            <person name="Dharne M."/>
        </authorList>
    </citation>
    <scope>NUCLEOTIDE SEQUENCE [LARGE SCALE GENOMIC DNA]</scope>
    <source>
        <strain evidence="5 6">CIP 109452</strain>
    </source>
</reference>
<dbReference type="InterPro" id="IPR055066">
    <property type="entry name" value="AASDHPPT_N"/>
</dbReference>
<dbReference type="SUPFAM" id="SSF56214">
    <property type="entry name" value="4'-phosphopantetheinyl transferase"/>
    <property type="match status" value="2"/>
</dbReference>
<dbReference type="EMBL" id="JAAVLN010000003">
    <property type="protein sequence ID" value="NKC05152.1"/>
    <property type="molecule type" value="Genomic_DNA"/>
</dbReference>
<proteinExistence type="inferred from homology"/>